<evidence type="ECO:0000256" key="1">
    <source>
        <dbReference type="SAM" id="MobiDB-lite"/>
    </source>
</evidence>
<dbReference type="AlphaFoldDB" id="A0AAN7NK91"/>
<dbReference type="EMBL" id="JAUNZN010000002">
    <property type="protein sequence ID" value="KAK4826436.1"/>
    <property type="molecule type" value="Genomic_DNA"/>
</dbReference>
<accession>A0AAN7NK91</accession>
<evidence type="ECO:0008006" key="4">
    <source>
        <dbReference type="Google" id="ProtNLM"/>
    </source>
</evidence>
<proteinExistence type="predicted"/>
<sequence length="211" mass="23445">MTGLVDEGRAADIVYLDFSKAFDTPHREADEVWAKYADGEVDLKLAECLCKGPRGPLLQCTLAAKAADGILGCIRQSVVSMLREAILPLCSALVRPHLECCVQFWASPYKRDGHTGDSPAKDHEDGEAERAGTLQPGEEKAQGESHQLVPSDRPAGNGHRLTHRRFPLNIRKHFFTVTVTEHWDRLPREVVESPSLEIFKSHLDVILGSWL</sequence>
<evidence type="ECO:0000313" key="3">
    <source>
        <dbReference type="Proteomes" id="UP001333110"/>
    </source>
</evidence>
<organism evidence="2 3">
    <name type="scientific">Mycteria americana</name>
    <name type="common">Wood stork</name>
    <dbReference type="NCBI Taxonomy" id="33587"/>
    <lineage>
        <taxon>Eukaryota</taxon>
        <taxon>Metazoa</taxon>
        <taxon>Chordata</taxon>
        <taxon>Craniata</taxon>
        <taxon>Vertebrata</taxon>
        <taxon>Euteleostomi</taxon>
        <taxon>Archelosauria</taxon>
        <taxon>Archosauria</taxon>
        <taxon>Dinosauria</taxon>
        <taxon>Saurischia</taxon>
        <taxon>Theropoda</taxon>
        <taxon>Coelurosauria</taxon>
        <taxon>Aves</taxon>
        <taxon>Neognathae</taxon>
        <taxon>Neoaves</taxon>
        <taxon>Aequornithes</taxon>
        <taxon>Ciconiiformes</taxon>
        <taxon>Ciconiidae</taxon>
        <taxon>Mycteria</taxon>
    </lineage>
</organism>
<dbReference type="Proteomes" id="UP001333110">
    <property type="component" value="Unassembled WGS sequence"/>
</dbReference>
<name>A0AAN7NK91_MYCAM</name>
<reference evidence="2 3" key="1">
    <citation type="journal article" date="2023" name="J. Hered.">
        <title>Chromosome-level genome of the wood stork (Mycteria americana) provides insight into avian chromosome evolution.</title>
        <authorList>
            <person name="Flamio R. Jr."/>
            <person name="Ramstad K.M."/>
        </authorList>
    </citation>
    <scope>NUCLEOTIDE SEQUENCE [LARGE SCALE GENOMIC DNA]</scope>
    <source>
        <strain evidence="2">JAX WOST 10</strain>
    </source>
</reference>
<gene>
    <name evidence="2" type="ORF">QYF61_009133</name>
</gene>
<dbReference type="PANTHER" id="PTHR33332">
    <property type="entry name" value="REVERSE TRANSCRIPTASE DOMAIN-CONTAINING PROTEIN"/>
    <property type="match status" value="1"/>
</dbReference>
<feature type="region of interest" description="Disordered" evidence="1">
    <location>
        <begin position="113"/>
        <end position="161"/>
    </location>
</feature>
<protein>
    <recommendedName>
        <fullName evidence="4">Reverse transcriptase domain-containing protein</fullName>
    </recommendedName>
</protein>
<keyword evidence="3" id="KW-1185">Reference proteome</keyword>
<evidence type="ECO:0000313" key="2">
    <source>
        <dbReference type="EMBL" id="KAK4826436.1"/>
    </source>
</evidence>
<feature type="compositionally biased region" description="Basic and acidic residues" evidence="1">
    <location>
        <begin position="113"/>
        <end position="130"/>
    </location>
</feature>
<comment type="caution">
    <text evidence="2">The sequence shown here is derived from an EMBL/GenBank/DDBJ whole genome shotgun (WGS) entry which is preliminary data.</text>
</comment>